<comment type="caution">
    <text evidence="5">The sequence shown here is derived from an EMBL/GenBank/DDBJ whole genome shotgun (WGS) entry which is preliminary data.</text>
</comment>
<dbReference type="Proteomes" id="UP001500909">
    <property type="component" value="Unassembled WGS sequence"/>
</dbReference>
<dbReference type="InterPro" id="IPR015220">
    <property type="entry name" value="Glucodextranase_N"/>
</dbReference>
<dbReference type="CDD" id="cd07430">
    <property type="entry name" value="GH15_N"/>
    <property type="match status" value="1"/>
</dbReference>
<feature type="domain" description="GH15-like" evidence="3">
    <location>
        <begin position="397"/>
        <end position="707"/>
    </location>
</feature>
<dbReference type="InterPro" id="IPR014718">
    <property type="entry name" value="GH-type_carb-bd"/>
</dbReference>
<dbReference type="Gene3D" id="2.70.98.10">
    <property type="match status" value="1"/>
</dbReference>
<sequence length="731" mass="78746">MTRTRKLTAAIGAALALTVGSSLTPQWTPATAAESDEAPGAPGAAPSTARPPADKTGFGTSYGTSGKTWFTLQGGRLGEVYYPTLDTPNVRELGFVITDGKDFAVRADEASRQVTRLSDPQSPTYRTVATDKHGRWRLTTTYVTDPDRSAVQADVEFESLTGRPYQVYALYDPALSNYGADDSGRTEDGALVASDDRTASALVASTGFTATSSGYLGASDGWTDLLQDRRMDWTYRSASKGNVVQTGRTTLTGLGNSRRTTLALGFGPDATRALRTANTSAGTGFKRVSATYAAGWHRYLSGLRRPPEALRTERERQAYRVSAMVLAATEDKTHRGAFVASPSMPWSGKEEPDTSGYNAVWARDLYQVGTALIAVGDRAGAERALGFLFEKQQKPDGSFPQKSATDGTPIWNGIQLDQVAFPILLADQLGRTDAKTWSHVKRAADFIVGYAKDGHSAPWSEQERWENQSGYSPATIASEIAGLVTAAKIAETNGDTDSAQRYLDTADSWQRKVKDWTVTHNGPYSTKPYFLQLTKDGNPDAGTTYDVSNGGPADADQRTIVDPSFLELVRLGVLPADAPDVVHSLKVVDEQLGFDTPNGRFWYRGSFDGYGETADGGPWFISQPGDGRTHGRGWPLLNGERGEYDLVADDPAGAREQLAAMARTAGSGYLMAEQVWDDKAPAGFTPGTGTTSATPLAWTHAQYLRLAVNLADGHLTEQPPLVACRYTDRCD</sequence>
<dbReference type="InterPro" id="IPR011613">
    <property type="entry name" value="GH15-like"/>
</dbReference>
<accession>A0ABP3JU10</accession>
<dbReference type="GO" id="GO:0016787">
    <property type="term" value="F:hydrolase activity"/>
    <property type="evidence" value="ECO:0007669"/>
    <property type="project" value="UniProtKB-KW"/>
</dbReference>
<feature type="domain" description="GH15-like" evidence="3">
    <location>
        <begin position="315"/>
        <end position="385"/>
    </location>
</feature>
<proteinExistence type="predicted"/>
<dbReference type="SUPFAM" id="SSF74650">
    <property type="entry name" value="Galactose mutarotase-like"/>
    <property type="match status" value="1"/>
</dbReference>
<feature type="chain" id="PRO_5046573415" evidence="2">
    <location>
        <begin position="33"/>
        <end position="731"/>
    </location>
</feature>
<gene>
    <name evidence="5" type="ORF">GCM10010361_30050</name>
</gene>
<name>A0ABP3JU10_9ACTN</name>
<dbReference type="RefSeq" id="WP_346095429.1">
    <property type="nucleotide sequence ID" value="NZ_BAAABY010000023.1"/>
</dbReference>
<evidence type="ECO:0000259" key="4">
    <source>
        <dbReference type="Pfam" id="PF09137"/>
    </source>
</evidence>
<organism evidence="5 6">
    <name type="scientific">Streptomyces olivaceiscleroticus</name>
    <dbReference type="NCBI Taxonomy" id="68245"/>
    <lineage>
        <taxon>Bacteria</taxon>
        <taxon>Bacillati</taxon>
        <taxon>Actinomycetota</taxon>
        <taxon>Actinomycetes</taxon>
        <taxon>Kitasatosporales</taxon>
        <taxon>Streptomycetaceae</taxon>
        <taxon>Streptomyces</taxon>
    </lineage>
</organism>
<feature type="domain" description="Glucodextranase N-terminal" evidence="4">
    <location>
        <begin position="38"/>
        <end position="300"/>
    </location>
</feature>
<dbReference type="SUPFAM" id="SSF48208">
    <property type="entry name" value="Six-hairpin glycosidases"/>
    <property type="match status" value="1"/>
</dbReference>
<dbReference type="PANTHER" id="PTHR31616:SF0">
    <property type="entry name" value="GLUCAN 1,4-ALPHA-GLUCOSIDASE"/>
    <property type="match status" value="1"/>
</dbReference>
<evidence type="ECO:0000256" key="2">
    <source>
        <dbReference type="SAM" id="SignalP"/>
    </source>
</evidence>
<dbReference type="PANTHER" id="PTHR31616">
    <property type="entry name" value="TREHALASE"/>
    <property type="match status" value="1"/>
</dbReference>
<evidence type="ECO:0000259" key="3">
    <source>
        <dbReference type="Pfam" id="PF00723"/>
    </source>
</evidence>
<dbReference type="EMBL" id="BAAABY010000023">
    <property type="protein sequence ID" value="GAA0464112.1"/>
    <property type="molecule type" value="Genomic_DNA"/>
</dbReference>
<dbReference type="InterPro" id="IPR012341">
    <property type="entry name" value="6hp_glycosidase-like_sf"/>
</dbReference>
<dbReference type="InterPro" id="IPR011013">
    <property type="entry name" value="Gal_mutarotase_sf_dom"/>
</dbReference>
<evidence type="ECO:0000313" key="5">
    <source>
        <dbReference type="EMBL" id="GAA0464112.1"/>
    </source>
</evidence>
<keyword evidence="5" id="KW-0378">Hydrolase</keyword>
<reference evidence="6" key="1">
    <citation type="journal article" date="2019" name="Int. J. Syst. Evol. Microbiol.">
        <title>The Global Catalogue of Microorganisms (GCM) 10K type strain sequencing project: providing services to taxonomists for standard genome sequencing and annotation.</title>
        <authorList>
            <consortium name="The Broad Institute Genomics Platform"/>
            <consortium name="The Broad Institute Genome Sequencing Center for Infectious Disease"/>
            <person name="Wu L."/>
            <person name="Ma J."/>
        </authorList>
    </citation>
    <scope>NUCLEOTIDE SEQUENCE [LARGE SCALE GENOMIC DNA]</scope>
    <source>
        <strain evidence="6">JCM 4805</strain>
    </source>
</reference>
<feature type="signal peptide" evidence="2">
    <location>
        <begin position="1"/>
        <end position="32"/>
    </location>
</feature>
<dbReference type="Pfam" id="PF09137">
    <property type="entry name" value="Glucodextran_N"/>
    <property type="match status" value="1"/>
</dbReference>
<dbReference type="Pfam" id="PF00723">
    <property type="entry name" value="Glyco_hydro_15"/>
    <property type="match status" value="2"/>
</dbReference>
<keyword evidence="2" id="KW-0732">Signal</keyword>
<keyword evidence="6" id="KW-1185">Reference proteome</keyword>
<feature type="compositionally biased region" description="Low complexity" evidence="1">
    <location>
        <begin position="38"/>
        <end position="51"/>
    </location>
</feature>
<feature type="region of interest" description="Disordered" evidence="1">
    <location>
        <begin position="30"/>
        <end position="60"/>
    </location>
</feature>
<evidence type="ECO:0000256" key="1">
    <source>
        <dbReference type="SAM" id="MobiDB-lite"/>
    </source>
</evidence>
<evidence type="ECO:0000313" key="6">
    <source>
        <dbReference type="Proteomes" id="UP001500909"/>
    </source>
</evidence>
<dbReference type="Gene3D" id="1.50.10.10">
    <property type="match status" value="1"/>
</dbReference>
<protein>
    <submittedName>
        <fullName evidence="5">Glycoside hydrolase family 15 protein</fullName>
    </submittedName>
</protein>
<dbReference type="InterPro" id="IPR008928">
    <property type="entry name" value="6-hairpin_glycosidase_sf"/>
</dbReference>